<organism evidence="2 3">
    <name type="scientific">Sutcliffiella horikoshii</name>
    <dbReference type="NCBI Taxonomy" id="79883"/>
    <lineage>
        <taxon>Bacteria</taxon>
        <taxon>Bacillati</taxon>
        <taxon>Bacillota</taxon>
        <taxon>Bacilli</taxon>
        <taxon>Bacillales</taxon>
        <taxon>Bacillaceae</taxon>
        <taxon>Sutcliffiella</taxon>
    </lineage>
</organism>
<evidence type="ECO:0000256" key="1">
    <source>
        <dbReference type="SAM" id="Phobius"/>
    </source>
</evidence>
<protein>
    <recommendedName>
        <fullName evidence="4">DUF3953 domain-containing protein</fullName>
    </recommendedName>
</protein>
<accession>A0A5D4T2L3</accession>
<dbReference type="AlphaFoldDB" id="A0A5D4T2L3"/>
<sequence>MKITALFLSIFSIVTAFINLNVALLMFGAALLLFGFSNLKLKNKIFGYTYLISGVVFIIGASISFSL</sequence>
<evidence type="ECO:0008006" key="4">
    <source>
        <dbReference type="Google" id="ProtNLM"/>
    </source>
</evidence>
<dbReference type="RefSeq" id="WP_148987199.1">
    <property type="nucleotide sequence ID" value="NZ_VTEV01000002.1"/>
</dbReference>
<keyword evidence="1" id="KW-0812">Transmembrane</keyword>
<gene>
    <name evidence="2" type="ORF">FZC76_05150</name>
</gene>
<reference evidence="2 3" key="1">
    <citation type="submission" date="2019-08" db="EMBL/GenBank/DDBJ databases">
        <title>Bacillus genomes from the desert of Cuatro Cienegas, Coahuila.</title>
        <authorList>
            <person name="Olmedo-Alvarez G."/>
        </authorList>
    </citation>
    <scope>NUCLEOTIDE SEQUENCE [LARGE SCALE GENOMIC DNA]</scope>
    <source>
        <strain evidence="2 3">CH28_1T</strain>
    </source>
</reference>
<keyword evidence="1" id="KW-1133">Transmembrane helix</keyword>
<comment type="caution">
    <text evidence="2">The sequence shown here is derived from an EMBL/GenBank/DDBJ whole genome shotgun (WGS) entry which is preliminary data.</text>
</comment>
<feature type="transmembrane region" description="Helical" evidence="1">
    <location>
        <begin position="45"/>
        <end position="65"/>
    </location>
</feature>
<evidence type="ECO:0000313" key="2">
    <source>
        <dbReference type="EMBL" id="TYS69625.1"/>
    </source>
</evidence>
<proteinExistence type="predicted"/>
<dbReference type="Proteomes" id="UP000322524">
    <property type="component" value="Unassembled WGS sequence"/>
</dbReference>
<name>A0A5D4T2L3_9BACI</name>
<dbReference type="EMBL" id="VTEV01000002">
    <property type="protein sequence ID" value="TYS69625.1"/>
    <property type="molecule type" value="Genomic_DNA"/>
</dbReference>
<feature type="transmembrane region" description="Helical" evidence="1">
    <location>
        <begin position="6"/>
        <end position="33"/>
    </location>
</feature>
<keyword evidence="1" id="KW-0472">Membrane</keyword>
<evidence type="ECO:0000313" key="3">
    <source>
        <dbReference type="Proteomes" id="UP000322524"/>
    </source>
</evidence>